<accession>A0A1S4AJC9</accession>
<name>A0A1S4AJC9_TOBAC</name>
<evidence type="ECO:0000313" key="3">
    <source>
        <dbReference type="RefSeq" id="XP_016476719.1"/>
    </source>
</evidence>
<feature type="domain" description="G-patch" evidence="2">
    <location>
        <begin position="20"/>
        <end position="66"/>
    </location>
</feature>
<dbReference type="OrthoDB" id="1304644at2759"/>
<gene>
    <name evidence="3" type="primary">LOC107798261</name>
</gene>
<dbReference type="PaxDb" id="4097-A0A1S4AJC9"/>
<dbReference type="InterPro" id="IPR000467">
    <property type="entry name" value="G_patch_dom"/>
</dbReference>
<dbReference type="GO" id="GO:0003676">
    <property type="term" value="F:nucleic acid binding"/>
    <property type="evidence" value="ECO:0007669"/>
    <property type="project" value="InterPro"/>
</dbReference>
<feature type="region of interest" description="Disordered" evidence="1">
    <location>
        <begin position="117"/>
        <end position="137"/>
    </location>
</feature>
<sequence length="137" mass="15683">MGLSMSTLLIDPKDLLLEKSDNKIESILNWCGYETGKELGRNLQGITKPIRLKKHGTTFGMGYEYTWKEFDNWSPPWRGPYNLLKHPMPCLEQNFQLADIIYGSEEEEVLAAMRNLSQAANRSNKSTDKTKAQEVQT</sequence>
<dbReference type="RefSeq" id="XP_016476719.1">
    <property type="nucleotide sequence ID" value="XM_016621233.1"/>
</dbReference>
<dbReference type="KEGG" id="nta:107798261"/>
<dbReference type="AlphaFoldDB" id="A0A1S4AJC9"/>
<organism evidence="3">
    <name type="scientific">Nicotiana tabacum</name>
    <name type="common">Common tobacco</name>
    <dbReference type="NCBI Taxonomy" id="4097"/>
    <lineage>
        <taxon>Eukaryota</taxon>
        <taxon>Viridiplantae</taxon>
        <taxon>Streptophyta</taxon>
        <taxon>Embryophyta</taxon>
        <taxon>Tracheophyta</taxon>
        <taxon>Spermatophyta</taxon>
        <taxon>Magnoliopsida</taxon>
        <taxon>eudicotyledons</taxon>
        <taxon>Gunneridae</taxon>
        <taxon>Pentapetalae</taxon>
        <taxon>asterids</taxon>
        <taxon>lamiids</taxon>
        <taxon>Solanales</taxon>
        <taxon>Solanaceae</taxon>
        <taxon>Nicotianoideae</taxon>
        <taxon>Nicotianeae</taxon>
        <taxon>Nicotiana</taxon>
    </lineage>
</organism>
<dbReference type="PROSITE" id="PS50174">
    <property type="entry name" value="G_PATCH"/>
    <property type="match status" value="1"/>
</dbReference>
<reference evidence="3" key="1">
    <citation type="submission" date="2025-08" db="UniProtKB">
        <authorList>
            <consortium name="RefSeq"/>
        </authorList>
    </citation>
    <scope>IDENTIFICATION</scope>
</reference>
<evidence type="ECO:0000259" key="2">
    <source>
        <dbReference type="PROSITE" id="PS50174"/>
    </source>
</evidence>
<evidence type="ECO:0000256" key="1">
    <source>
        <dbReference type="SAM" id="MobiDB-lite"/>
    </source>
</evidence>
<protein>
    <recommendedName>
        <fullName evidence="2">G-patch domain-containing protein</fullName>
    </recommendedName>
</protein>
<proteinExistence type="predicted"/>
<feature type="compositionally biased region" description="Basic and acidic residues" evidence="1">
    <location>
        <begin position="125"/>
        <end position="137"/>
    </location>
</feature>